<evidence type="ECO:0000313" key="2">
    <source>
        <dbReference type="EMBL" id="PRQ20419.1"/>
    </source>
</evidence>
<organism evidence="2 3">
    <name type="scientific">Rosa chinensis</name>
    <name type="common">China rose</name>
    <dbReference type="NCBI Taxonomy" id="74649"/>
    <lineage>
        <taxon>Eukaryota</taxon>
        <taxon>Viridiplantae</taxon>
        <taxon>Streptophyta</taxon>
        <taxon>Embryophyta</taxon>
        <taxon>Tracheophyta</taxon>
        <taxon>Spermatophyta</taxon>
        <taxon>Magnoliopsida</taxon>
        <taxon>eudicotyledons</taxon>
        <taxon>Gunneridae</taxon>
        <taxon>Pentapetalae</taxon>
        <taxon>rosids</taxon>
        <taxon>fabids</taxon>
        <taxon>Rosales</taxon>
        <taxon>Rosaceae</taxon>
        <taxon>Rosoideae</taxon>
        <taxon>Rosoideae incertae sedis</taxon>
        <taxon>Rosa</taxon>
    </lineage>
</organism>
<name>A0A2P6PER2_ROSCH</name>
<gene>
    <name evidence="2" type="ORF">RchiOBHm_Chr7g0227981</name>
</gene>
<dbReference type="Gramene" id="PRQ20419">
    <property type="protein sequence ID" value="PRQ20419"/>
    <property type="gene ID" value="RchiOBHm_Chr7g0227981"/>
</dbReference>
<comment type="caution">
    <text evidence="2">The sequence shown here is derived from an EMBL/GenBank/DDBJ whole genome shotgun (WGS) entry which is preliminary data.</text>
</comment>
<evidence type="ECO:0000256" key="1">
    <source>
        <dbReference type="SAM" id="MobiDB-lite"/>
    </source>
</evidence>
<protein>
    <submittedName>
        <fullName evidence="2">Uncharacterized protein</fullName>
    </submittedName>
</protein>
<feature type="region of interest" description="Disordered" evidence="1">
    <location>
        <begin position="25"/>
        <end position="54"/>
    </location>
</feature>
<dbReference type="Proteomes" id="UP000238479">
    <property type="component" value="Chromosome 7"/>
</dbReference>
<proteinExistence type="predicted"/>
<sequence>MNYSAILDSIQSSSSYPRSIFSLEKTPPFPPLKPPSPPLKPPFSPPLNTTTHLRDPKFHYSYQYQELGARRRR</sequence>
<reference evidence="2 3" key="1">
    <citation type="journal article" date="2018" name="Nat. Genet.">
        <title>The Rosa genome provides new insights in the design of modern roses.</title>
        <authorList>
            <person name="Bendahmane M."/>
        </authorList>
    </citation>
    <scope>NUCLEOTIDE SEQUENCE [LARGE SCALE GENOMIC DNA]</scope>
    <source>
        <strain evidence="3">cv. Old Blush</strain>
    </source>
</reference>
<evidence type="ECO:0000313" key="3">
    <source>
        <dbReference type="Proteomes" id="UP000238479"/>
    </source>
</evidence>
<keyword evidence="3" id="KW-1185">Reference proteome</keyword>
<feature type="compositionally biased region" description="Pro residues" evidence="1">
    <location>
        <begin position="27"/>
        <end position="45"/>
    </location>
</feature>
<accession>A0A2P6PER2</accession>
<dbReference type="AlphaFoldDB" id="A0A2P6PER2"/>
<dbReference type="EMBL" id="PDCK01000045">
    <property type="protein sequence ID" value="PRQ20419.1"/>
    <property type="molecule type" value="Genomic_DNA"/>
</dbReference>